<evidence type="ECO:0000313" key="1">
    <source>
        <dbReference type="EMBL" id="KIO12384.1"/>
    </source>
</evidence>
<evidence type="ECO:0000313" key="2">
    <source>
        <dbReference type="Proteomes" id="UP000054217"/>
    </source>
</evidence>
<reference evidence="2" key="2">
    <citation type="submission" date="2015-01" db="EMBL/GenBank/DDBJ databases">
        <title>Evolutionary Origins and Diversification of the Mycorrhizal Mutualists.</title>
        <authorList>
            <consortium name="DOE Joint Genome Institute"/>
            <consortium name="Mycorrhizal Genomics Consortium"/>
            <person name="Kohler A."/>
            <person name="Kuo A."/>
            <person name="Nagy L.G."/>
            <person name="Floudas D."/>
            <person name="Copeland A."/>
            <person name="Barry K.W."/>
            <person name="Cichocki N."/>
            <person name="Veneault-Fourrey C."/>
            <person name="LaButti K."/>
            <person name="Lindquist E.A."/>
            <person name="Lipzen A."/>
            <person name="Lundell T."/>
            <person name="Morin E."/>
            <person name="Murat C."/>
            <person name="Riley R."/>
            <person name="Ohm R."/>
            <person name="Sun H."/>
            <person name="Tunlid A."/>
            <person name="Henrissat B."/>
            <person name="Grigoriev I.V."/>
            <person name="Hibbett D.S."/>
            <person name="Martin F."/>
        </authorList>
    </citation>
    <scope>NUCLEOTIDE SEQUENCE [LARGE SCALE GENOMIC DNA]</scope>
    <source>
        <strain evidence="2">Marx 270</strain>
    </source>
</reference>
<sequence>MPPTAITTTIYAETLCHTVLSGEPTSRFRLKCLGGFRPTLHGKRRFMQNERILTLRGATQLSTGRVHETGQVVALNLNSYPGFYGDSCRWQDASQYYCQFSIVPLRPELRRASINGYLCMDFSRSNGRTSSISYLIPLNRWLSTKNSVMRTQR</sequence>
<gene>
    <name evidence="1" type="ORF">M404DRAFT_19220</name>
</gene>
<keyword evidence="2" id="KW-1185">Reference proteome</keyword>
<organism evidence="1 2">
    <name type="scientific">Pisolithus tinctorius Marx 270</name>
    <dbReference type="NCBI Taxonomy" id="870435"/>
    <lineage>
        <taxon>Eukaryota</taxon>
        <taxon>Fungi</taxon>
        <taxon>Dikarya</taxon>
        <taxon>Basidiomycota</taxon>
        <taxon>Agaricomycotina</taxon>
        <taxon>Agaricomycetes</taxon>
        <taxon>Agaricomycetidae</taxon>
        <taxon>Boletales</taxon>
        <taxon>Sclerodermatineae</taxon>
        <taxon>Pisolithaceae</taxon>
        <taxon>Pisolithus</taxon>
    </lineage>
</organism>
<proteinExistence type="predicted"/>
<accession>A0A0C3PUC1</accession>
<name>A0A0C3PUC1_PISTI</name>
<dbReference type="Proteomes" id="UP000054217">
    <property type="component" value="Unassembled WGS sequence"/>
</dbReference>
<dbReference type="EMBL" id="KN831947">
    <property type="protein sequence ID" value="KIO12384.1"/>
    <property type="molecule type" value="Genomic_DNA"/>
</dbReference>
<dbReference type="AlphaFoldDB" id="A0A0C3PUC1"/>
<reference evidence="1 2" key="1">
    <citation type="submission" date="2014-04" db="EMBL/GenBank/DDBJ databases">
        <authorList>
            <consortium name="DOE Joint Genome Institute"/>
            <person name="Kuo A."/>
            <person name="Kohler A."/>
            <person name="Costa M.D."/>
            <person name="Nagy L.G."/>
            <person name="Floudas D."/>
            <person name="Copeland A."/>
            <person name="Barry K.W."/>
            <person name="Cichocki N."/>
            <person name="Veneault-Fourrey C."/>
            <person name="LaButti K."/>
            <person name="Lindquist E.A."/>
            <person name="Lipzen A."/>
            <person name="Lundell T."/>
            <person name="Morin E."/>
            <person name="Murat C."/>
            <person name="Sun H."/>
            <person name="Tunlid A."/>
            <person name="Henrissat B."/>
            <person name="Grigoriev I.V."/>
            <person name="Hibbett D.S."/>
            <person name="Martin F."/>
            <person name="Nordberg H.P."/>
            <person name="Cantor M.N."/>
            <person name="Hua S.X."/>
        </authorList>
    </citation>
    <scope>NUCLEOTIDE SEQUENCE [LARGE SCALE GENOMIC DNA]</scope>
    <source>
        <strain evidence="1 2">Marx 270</strain>
    </source>
</reference>
<dbReference type="HOGENOM" id="CLU_1714051_0_0_1"/>
<protein>
    <submittedName>
        <fullName evidence="1">Uncharacterized protein</fullName>
    </submittedName>
</protein>
<dbReference type="InParanoid" id="A0A0C3PUC1"/>